<evidence type="ECO:0000313" key="8">
    <source>
        <dbReference type="EMBL" id="EFJ27020.1"/>
    </source>
</evidence>
<dbReference type="Pfam" id="PF13837">
    <property type="entry name" value="Myb_DNA-bind_4"/>
    <property type="match status" value="2"/>
</dbReference>
<dbReference type="InterPro" id="IPR044822">
    <property type="entry name" value="Myb_DNA-bind_4"/>
</dbReference>
<dbReference type="PANTHER" id="PTHR21654:SF84">
    <property type="entry name" value="SI:DKEY-66I24.7"/>
    <property type="match status" value="1"/>
</dbReference>
<dbReference type="Gramene" id="EFJ27020">
    <property type="protein sequence ID" value="EFJ27020"/>
    <property type="gene ID" value="SELMODRAFT_66294"/>
</dbReference>
<dbReference type="STRING" id="88036.D8RM02"/>
<feature type="non-terminal residue" evidence="8">
    <location>
        <position position="1"/>
    </location>
</feature>
<keyword evidence="3" id="KW-0805">Transcription regulation</keyword>
<proteinExistence type="predicted"/>
<keyword evidence="5" id="KW-0804">Transcription</keyword>
<dbReference type="FunFam" id="1.10.10.60:FF:000092">
    <property type="entry name" value="Trihelix transcription factor GT-2"/>
    <property type="match status" value="1"/>
</dbReference>
<evidence type="ECO:0000256" key="2">
    <source>
        <dbReference type="ARBA" id="ARBA00022737"/>
    </source>
</evidence>
<evidence type="ECO:0000256" key="5">
    <source>
        <dbReference type="ARBA" id="ARBA00023163"/>
    </source>
</evidence>
<keyword evidence="6" id="KW-0539">Nucleus</keyword>
<dbReference type="GO" id="GO:0003677">
    <property type="term" value="F:DNA binding"/>
    <property type="evidence" value="ECO:0007669"/>
    <property type="project" value="UniProtKB-KW"/>
</dbReference>
<dbReference type="Gene3D" id="1.10.10.60">
    <property type="entry name" value="Homeodomain-like"/>
    <property type="match status" value="2"/>
</dbReference>
<dbReference type="PROSITE" id="PS50090">
    <property type="entry name" value="MYB_LIKE"/>
    <property type="match status" value="2"/>
</dbReference>
<dbReference type="Proteomes" id="UP000001514">
    <property type="component" value="Unassembled WGS sequence"/>
</dbReference>
<dbReference type="SMART" id="SM00717">
    <property type="entry name" value="SANT"/>
    <property type="match status" value="2"/>
</dbReference>
<keyword evidence="4" id="KW-0238">DNA-binding</keyword>
<dbReference type="InterPro" id="IPR001005">
    <property type="entry name" value="SANT/Myb"/>
</dbReference>
<dbReference type="AlphaFoldDB" id="D8RM02"/>
<dbReference type="InParanoid" id="D8RM02"/>
<dbReference type="FunCoup" id="D8RM02">
    <property type="interactions" value="355"/>
</dbReference>
<organism evidence="9">
    <name type="scientific">Selaginella moellendorffii</name>
    <name type="common">Spikemoss</name>
    <dbReference type="NCBI Taxonomy" id="88036"/>
    <lineage>
        <taxon>Eukaryota</taxon>
        <taxon>Viridiplantae</taxon>
        <taxon>Streptophyta</taxon>
        <taxon>Embryophyta</taxon>
        <taxon>Tracheophyta</taxon>
        <taxon>Lycopodiopsida</taxon>
        <taxon>Selaginellales</taxon>
        <taxon>Selaginellaceae</taxon>
        <taxon>Selaginella</taxon>
    </lineage>
</organism>
<name>D8RM02_SELML</name>
<dbReference type="CDD" id="cd12203">
    <property type="entry name" value="GT1"/>
    <property type="match status" value="2"/>
</dbReference>
<evidence type="ECO:0000256" key="4">
    <source>
        <dbReference type="ARBA" id="ARBA00023125"/>
    </source>
</evidence>
<evidence type="ECO:0000259" key="7">
    <source>
        <dbReference type="PROSITE" id="PS50090"/>
    </source>
</evidence>
<dbReference type="PANTHER" id="PTHR21654">
    <property type="entry name" value="FI21293P1"/>
    <property type="match status" value="1"/>
</dbReference>
<evidence type="ECO:0000313" key="9">
    <source>
        <dbReference type="Proteomes" id="UP000001514"/>
    </source>
</evidence>
<dbReference type="FunFam" id="1.10.10.60:FF:000061">
    <property type="entry name" value="Trihelix transcription factor GT-2"/>
    <property type="match status" value="1"/>
</dbReference>
<dbReference type="EMBL" id="GL377583">
    <property type="protein sequence ID" value="EFJ27020.1"/>
    <property type="molecule type" value="Genomic_DNA"/>
</dbReference>
<keyword evidence="2" id="KW-0677">Repeat</keyword>
<dbReference type="eggNOG" id="KOG4282">
    <property type="taxonomic scope" value="Eukaryota"/>
</dbReference>
<gene>
    <name evidence="8" type="ORF">SELMODRAFT_66294</name>
</gene>
<dbReference type="KEGG" id="smo:SELMODRAFT_66294"/>
<dbReference type="GO" id="GO:0010468">
    <property type="term" value="P:regulation of gene expression"/>
    <property type="evidence" value="ECO:0007669"/>
    <property type="project" value="UniProtKB-ARBA"/>
</dbReference>
<dbReference type="GO" id="GO:0005634">
    <property type="term" value="C:nucleus"/>
    <property type="evidence" value="ECO:0007669"/>
    <property type="project" value="UniProtKB-SubCell"/>
</dbReference>
<dbReference type="HOGENOM" id="CLU_074276_0_0_1"/>
<sequence>GNRWPRQETLALIRIRTEMDANFRDSGLKAPLWEEVSRRLGELGFQRSAKKCKEKFENVHKYYKKTKGGKAGRQDGKCYRFFAQLEALYGSNSSGAGAITPVGKQQSDLQDEDFKEHFDPNSKRWPKQEVHALIRLRSGMESKFQEPGAKGPLWEEISTSMGHMGYSRSSKRCKEKWENINKYFRKTKDSSKRRSENSKTCPYFQQLDMLYRTGVL</sequence>
<feature type="non-terminal residue" evidence="8">
    <location>
        <position position="216"/>
    </location>
</feature>
<evidence type="ECO:0000256" key="6">
    <source>
        <dbReference type="ARBA" id="ARBA00023242"/>
    </source>
</evidence>
<feature type="domain" description="Myb-like" evidence="7">
    <location>
        <begin position="117"/>
        <end position="181"/>
    </location>
</feature>
<keyword evidence="9" id="KW-1185">Reference proteome</keyword>
<evidence type="ECO:0000256" key="3">
    <source>
        <dbReference type="ARBA" id="ARBA00023015"/>
    </source>
</evidence>
<accession>D8RM02</accession>
<evidence type="ECO:0000256" key="1">
    <source>
        <dbReference type="ARBA" id="ARBA00004123"/>
    </source>
</evidence>
<comment type="subcellular location">
    <subcellularLocation>
        <location evidence="1">Nucleus</location>
    </subcellularLocation>
</comment>
<reference evidence="8 9" key="1">
    <citation type="journal article" date="2011" name="Science">
        <title>The Selaginella genome identifies genetic changes associated with the evolution of vascular plants.</title>
        <authorList>
            <person name="Banks J.A."/>
            <person name="Nishiyama T."/>
            <person name="Hasebe M."/>
            <person name="Bowman J.L."/>
            <person name="Gribskov M."/>
            <person name="dePamphilis C."/>
            <person name="Albert V.A."/>
            <person name="Aono N."/>
            <person name="Aoyama T."/>
            <person name="Ambrose B.A."/>
            <person name="Ashton N.W."/>
            <person name="Axtell M.J."/>
            <person name="Barker E."/>
            <person name="Barker M.S."/>
            <person name="Bennetzen J.L."/>
            <person name="Bonawitz N.D."/>
            <person name="Chapple C."/>
            <person name="Cheng C."/>
            <person name="Correa L.G."/>
            <person name="Dacre M."/>
            <person name="DeBarry J."/>
            <person name="Dreyer I."/>
            <person name="Elias M."/>
            <person name="Engstrom E.M."/>
            <person name="Estelle M."/>
            <person name="Feng L."/>
            <person name="Finet C."/>
            <person name="Floyd S.K."/>
            <person name="Frommer W.B."/>
            <person name="Fujita T."/>
            <person name="Gramzow L."/>
            <person name="Gutensohn M."/>
            <person name="Harholt J."/>
            <person name="Hattori M."/>
            <person name="Heyl A."/>
            <person name="Hirai T."/>
            <person name="Hiwatashi Y."/>
            <person name="Ishikawa M."/>
            <person name="Iwata M."/>
            <person name="Karol K.G."/>
            <person name="Koehler B."/>
            <person name="Kolukisaoglu U."/>
            <person name="Kubo M."/>
            <person name="Kurata T."/>
            <person name="Lalonde S."/>
            <person name="Li K."/>
            <person name="Li Y."/>
            <person name="Litt A."/>
            <person name="Lyons E."/>
            <person name="Manning G."/>
            <person name="Maruyama T."/>
            <person name="Michael T.P."/>
            <person name="Mikami K."/>
            <person name="Miyazaki S."/>
            <person name="Morinaga S."/>
            <person name="Murata T."/>
            <person name="Mueller-Roeber B."/>
            <person name="Nelson D.R."/>
            <person name="Obara M."/>
            <person name="Oguri Y."/>
            <person name="Olmstead R.G."/>
            <person name="Onodera N."/>
            <person name="Petersen B.L."/>
            <person name="Pils B."/>
            <person name="Prigge M."/>
            <person name="Rensing S.A."/>
            <person name="Riano-Pachon D.M."/>
            <person name="Roberts A.W."/>
            <person name="Sato Y."/>
            <person name="Scheller H.V."/>
            <person name="Schulz B."/>
            <person name="Schulz C."/>
            <person name="Shakirov E.V."/>
            <person name="Shibagaki N."/>
            <person name="Shinohara N."/>
            <person name="Shippen D.E."/>
            <person name="Soerensen I."/>
            <person name="Sotooka R."/>
            <person name="Sugimoto N."/>
            <person name="Sugita M."/>
            <person name="Sumikawa N."/>
            <person name="Tanurdzic M."/>
            <person name="Theissen G."/>
            <person name="Ulvskov P."/>
            <person name="Wakazuki S."/>
            <person name="Weng J.K."/>
            <person name="Willats W.W."/>
            <person name="Wipf D."/>
            <person name="Wolf P.G."/>
            <person name="Yang L."/>
            <person name="Zimmer A.D."/>
            <person name="Zhu Q."/>
            <person name="Mitros T."/>
            <person name="Hellsten U."/>
            <person name="Loque D."/>
            <person name="Otillar R."/>
            <person name="Salamov A."/>
            <person name="Schmutz J."/>
            <person name="Shapiro H."/>
            <person name="Lindquist E."/>
            <person name="Lucas S."/>
            <person name="Rokhsar D."/>
            <person name="Grigoriev I.V."/>
        </authorList>
    </citation>
    <scope>NUCLEOTIDE SEQUENCE [LARGE SCALE GENOMIC DNA]</scope>
</reference>
<protein>
    <recommendedName>
        <fullName evidence="7">Myb-like domain-containing protein</fullName>
    </recommendedName>
</protein>
<feature type="domain" description="Myb-like" evidence="7">
    <location>
        <begin position="1"/>
        <end position="60"/>
    </location>
</feature>